<dbReference type="InterPro" id="IPR051122">
    <property type="entry name" value="SDR_DHRS6-like"/>
</dbReference>
<proteinExistence type="inferred from homology"/>
<dbReference type="CDD" id="cd05233">
    <property type="entry name" value="SDR_c"/>
    <property type="match status" value="1"/>
</dbReference>
<dbReference type="InterPro" id="IPR002347">
    <property type="entry name" value="SDR_fam"/>
</dbReference>
<name>A0A5B9R4N5_9BACT</name>
<evidence type="ECO:0000313" key="3">
    <source>
        <dbReference type="EMBL" id="QEG41183.1"/>
    </source>
</evidence>
<dbReference type="KEGG" id="rul:UC8_32020"/>
<dbReference type="PANTHER" id="PTHR43477:SF1">
    <property type="entry name" value="DIHYDROANTICAPSIN 7-DEHYDROGENASE"/>
    <property type="match status" value="1"/>
</dbReference>
<keyword evidence="2 3" id="KW-0560">Oxidoreductase</keyword>
<evidence type="ECO:0000256" key="2">
    <source>
        <dbReference type="ARBA" id="ARBA00023002"/>
    </source>
</evidence>
<dbReference type="SUPFAM" id="SSF51735">
    <property type="entry name" value="NAD(P)-binding Rossmann-fold domains"/>
    <property type="match status" value="1"/>
</dbReference>
<dbReference type="Gene3D" id="3.40.50.720">
    <property type="entry name" value="NAD(P)-binding Rossmann-like Domain"/>
    <property type="match status" value="1"/>
</dbReference>
<dbReference type="AlphaFoldDB" id="A0A5B9R4N5"/>
<evidence type="ECO:0000256" key="1">
    <source>
        <dbReference type="ARBA" id="ARBA00006484"/>
    </source>
</evidence>
<dbReference type="Proteomes" id="UP000325286">
    <property type="component" value="Chromosome"/>
</dbReference>
<dbReference type="PANTHER" id="PTHR43477">
    <property type="entry name" value="DIHYDROANTICAPSIN 7-DEHYDROGENASE"/>
    <property type="match status" value="1"/>
</dbReference>
<dbReference type="InterPro" id="IPR036291">
    <property type="entry name" value="NAD(P)-bd_dom_sf"/>
</dbReference>
<keyword evidence="4" id="KW-1185">Reference proteome</keyword>
<comment type="similarity">
    <text evidence="1">Belongs to the short-chain dehydrogenases/reductases (SDR) family.</text>
</comment>
<dbReference type="OrthoDB" id="9803333at2"/>
<reference evidence="3 4" key="1">
    <citation type="submission" date="2019-08" db="EMBL/GenBank/DDBJ databases">
        <title>Deep-cultivation of Planctomycetes and their phenomic and genomic characterization uncovers novel biology.</title>
        <authorList>
            <person name="Wiegand S."/>
            <person name="Jogler M."/>
            <person name="Boedeker C."/>
            <person name="Pinto D."/>
            <person name="Vollmers J."/>
            <person name="Rivas-Marin E."/>
            <person name="Kohn T."/>
            <person name="Peeters S.H."/>
            <person name="Heuer A."/>
            <person name="Rast P."/>
            <person name="Oberbeckmann S."/>
            <person name="Bunk B."/>
            <person name="Jeske O."/>
            <person name="Meyerdierks A."/>
            <person name="Storesund J.E."/>
            <person name="Kallscheuer N."/>
            <person name="Luecker S."/>
            <person name="Lage O.M."/>
            <person name="Pohl T."/>
            <person name="Merkel B.J."/>
            <person name="Hornburger P."/>
            <person name="Mueller R.-W."/>
            <person name="Bruemmer F."/>
            <person name="Labrenz M."/>
            <person name="Spormann A.M."/>
            <person name="Op den Camp H."/>
            <person name="Overmann J."/>
            <person name="Amann R."/>
            <person name="Jetten M.S.M."/>
            <person name="Mascher T."/>
            <person name="Medema M.H."/>
            <person name="Devos D.P."/>
            <person name="Kaster A.-K."/>
            <person name="Ovreas L."/>
            <person name="Rohde M."/>
            <person name="Galperin M.Y."/>
            <person name="Jogler C."/>
        </authorList>
    </citation>
    <scope>NUCLEOTIDE SEQUENCE [LARGE SCALE GENOMIC DNA]</scope>
    <source>
        <strain evidence="3 4">UC8</strain>
    </source>
</reference>
<protein>
    <submittedName>
        <fullName evidence="3">3-oxoacyl-[acyl-carrier-protein] reductase FabG1</fullName>
        <ecNumber evidence="3">1.1.1.100</ecNumber>
    </submittedName>
</protein>
<dbReference type="EMBL" id="CP042914">
    <property type="protein sequence ID" value="QEG41183.1"/>
    <property type="molecule type" value="Genomic_DNA"/>
</dbReference>
<accession>A0A5B9R4N5</accession>
<dbReference type="PRINTS" id="PR00081">
    <property type="entry name" value="GDHRDH"/>
</dbReference>
<organism evidence="3 4">
    <name type="scientific">Roseimaritima ulvae</name>
    <dbReference type="NCBI Taxonomy" id="980254"/>
    <lineage>
        <taxon>Bacteria</taxon>
        <taxon>Pseudomonadati</taxon>
        <taxon>Planctomycetota</taxon>
        <taxon>Planctomycetia</taxon>
        <taxon>Pirellulales</taxon>
        <taxon>Pirellulaceae</taxon>
        <taxon>Roseimaritima</taxon>
    </lineage>
</organism>
<dbReference type="EC" id="1.1.1.100" evidence="3"/>
<gene>
    <name evidence="3" type="primary">fabG1</name>
    <name evidence="3" type="ORF">UC8_32020</name>
</gene>
<sequence>MSQKQYVVIGGSHGIGLGIVQRLLAGGAAVTVFSRTADQLADLLGVVHRPIDVTRDDLDPASLPDTIDGLAYCPGSINLTPLRSLKAAAMVDDFQLNAVGAVKCLQASLEAMKAAETSSMVMFSTVAVGQGLPMHASVAAAKGAVEGLTRSLAAELAPQIRVNCVAPALTDTPLAERFLSSESKREAMAARHPLKRIGEVDDIAAMAEFLMSEQAGWITGQVIGVDGGMSRLRP</sequence>
<evidence type="ECO:0000313" key="4">
    <source>
        <dbReference type="Proteomes" id="UP000325286"/>
    </source>
</evidence>
<dbReference type="Pfam" id="PF13561">
    <property type="entry name" value="adh_short_C2"/>
    <property type="match status" value="1"/>
</dbReference>
<dbReference type="RefSeq" id="WP_068139260.1">
    <property type="nucleotide sequence ID" value="NZ_CP042914.1"/>
</dbReference>
<dbReference type="GO" id="GO:0004316">
    <property type="term" value="F:3-oxoacyl-[acyl-carrier-protein] reductase (NADPH) activity"/>
    <property type="evidence" value="ECO:0007669"/>
    <property type="project" value="UniProtKB-EC"/>
</dbReference>